<evidence type="ECO:0000313" key="3">
    <source>
        <dbReference type="Proteomes" id="UP000322981"/>
    </source>
</evidence>
<dbReference type="Proteomes" id="UP000322981">
    <property type="component" value="Unassembled WGS sequence"/>
</dbReference>
<evidence type="ECO:0000256" key="1">
    <source>
        <dbReference type="SAM" id="Phobius"/>
    </source>
</evidence>
<comment type="caution">
    <text evidence="2">The sequence shown here is derived from an EMBL/GenBank/DDBJ whole genome shotgun (WGS) entry which is preliminary data.</text>
</comment>
<keyword evidence="1" id="KW-1133">Transmembrane helix</keyword>
<keyword evidence="1" id="KW-0472">Membrane</keyword>
<dbReference type="OrthoDB" id="266279at2"/>
<name>A0A5M8FVT0_9GAMM</name>
<dbReference type="AlphaFoldDB" id="A0A5M8FVT0"/>
<keyword evidence="1" id="KW-0812">Transmembrane</keyword>
<organism evidence="2 3">
    <name type="scientific">Thiohalocapsa marina</name>
    <dbReference type="NCBI Taxonomy" id="424902"/>
    <lineage>
        <taxon>Bacteria</taxon>
        <taxon>Pseudomonadati</taxon>
        <taxon>Pseudomonadota</taxon>
        <taxon>Gammaproteobacteria</taxon>
        <taxon>Chromatiales</taxon>
        <taxon>Chromatiaceae</taxon>
        <taxon>Thiohalocapsa</taxon>
    </lineage>
</organism>
<dbReference type="EMBL" id="VWXX01000001">
    <property type="protein sequence ID" value="KAA6187932.1"/>
    <property type="molecule type" value="Genomic_DNA"/>
</dbReference>
<evidence type="ECO:0000313" key="2">
    <source>
        <dbReference type="EMBL" id="KAA6187932.1"/>
    </source>
</evidence>
<protein>
    <recommendedName>
        <fullName evidence="4">DUF2135 domain-containing protein</fullName>
    </recommendedName>
</protein>
<evidence type="ECO:0008006" key="4">
    <source>
        <dbReference type="Google" id="ProtNLM"/>
    </source>
</evidence>
<sequence length="215" mass="23830">MKRRNRDINVFNLSMLDVILGAMAAFLIIMVVLLPYYKKEHIEYQADTTSLRRALADAQAAAASAVARAEAAEAEALRERGHSDALASRLAKTFLVLYIRWGTLDDIDLHVVDPTGAEFYWERRTVAGRPGELSEDNVVGPGAEVWEVREAPPGEYRASAKLFRINDTRKPVVIKGRTFFRDGSRPLREVALHTKGEKALLAVINVAADGSVTVR</sequence>
<keyword evidence="3" id="KW-1185">Reference proteome</keyword>
<feature type="transmembrane region" description="Helical" evidence="1">
    <location>
        <begin position="12"/>
        <end position="37"/>
    </location>
</feature>
<accession>A0A5M8FVT0</accession>
<dbReference type="RefSeq" id="WP_150089660.1">
    <property type="nucleotide sequence ID" value="NZ_VWXX01000001.1"/>
</dbReference>
<reference evidence="2 3" key="1">
    <citation type="submission" date="2019-09" db="EMBL/GenBank/DDBJ databases">
        <title>Whole-genome sequence of the purple sulfur bacterium Thiohalocapsa marina DSM 19078.</title>
        <authorList>
            <person name="Kyndt J.A."/>
            <person name="Meyer T.E."/>
        </authorList>
    </citation>
    <scope>NUCLEOTIDE SEQUENCE [LARGE SCALE GENOMIC DNA]</scope>
    <source>
        <strain evidence="2 3">DSM 19078</strain>
    </source>
</reference>
<proteinExistence type="predicted"/>
<gene>
    <name evidence="2" type="ORF">F2Q65_01505</name>
</gene>